<dbReference type="Pfam" id="PF07784">
    <property type="entry name" value="DUF1622"/>
    <property type="match status" value="1"/>
</dbReference>
<sequence length="148" mass="16086">MGETGAQTAEAATAITTWVEHAATGIELLAVVIIVAVILTATVLYVSQILAQRADALTYKNYRHQVARALLLGLEILVAADVIRTVALEPTLQNVLILGLLVVIRTFLGWSLVVEIEERWPWQPSRVKTEGSHADSKGVREAPGEEHV</sequence>
<evidence type="ECO:0000256" key="1">
    <source>
        <dbReference type="SAM" id="MobiDB-lite"/>
    </source>
</evidence>
<name>I3VIM9_9BACT</name>
<feature type="transmembrane region" description="Helical" evidence="2">
    <location>
        <begin position="95"/>
        <end position="116"/>
    </location>
</feature>
<keyword evidence="2" id="KW-0812">Transmembrane</keyword>
<evidence type="ECO:0000313" key="3">
    <source>
        <dbReference type="EMBL" id="AFK79235.1"/>
    </source>
</evidence>
<dbReference type="AlphaFoldDB" id="I3VIM9"/>
<feature type="transmembrane region" description="Helical" evidence="2">
    <location>
        <begin position="66"/>
        <end position="83"/>
    </location>
</feature>
<dbReference type="PANTHER" id="PTHR38468">
    <property type="entry name" value="SLL0939 PROTEIN"/>
    <property type="match status" value="1"/>
</dbReference>
<keyword evidence="2" id="KW-0472">Membrane</keyword>
<dbReference type="InterPro" id="IPR012427">
    <property type="entry name" value="DUF1622"/>
</dbReference>
<reference evidence="3" key="1">
    <citation type="submission" date="2012-04" db="EMBL/GenBank/DDBJ databases">
        <title>Characterization of mineral phosphate solubilization trait from soil metagenome.</title>
        <authorList>
            <person name="Chhabra S."/>
            <person name="Brazil D."/>
            <person name="Morrissey J."/>
            <person name="Burke J."/>
            <person name="O'Gara F."/>
            <person name="Dowling D."/>
        </authorList>
    </citation>
    <scope>NUCLEOTIDE SEQUENCE</scope>
</reference>
<evidence type="ECO:0000256" key="2">
    <source>
        <dbReference type="SAM" id="Phobius"/>
    </source>
</evidence>
<feature type="transmembrane region" description="Helical" evidence="2">
    <location>
        <begin position="28"/>
        <end position="46"/>
    </location>
</feature>
<feature type="region of interest" description="Disordered" evidence="1">
    <location>
        <begin position="127"/>
        <end position="148"/>
    </location>
</feature>
<dbReference type="PANTHER" id="PTHR38468:SF1">
    <property type="entry name" value="SLL0939 PROTEIN"/>
    <property type="match status" value="1"/>
</dbReference>
<organism evidence="3">
    <name type="scientific">uncultured bacterium F41-01</name>
    <dbReference type="NCBI Taxonomy" id="1191437"/>
    <lineage>
        <taxon>Bacteria</taxon>
        <taxon>environmental samples</taxon>
    </lineage>
</organism>
<dbReference type="EMBL" id="JQ970528">
    <property type="protein sequence ID" value="AFK79235.1"/>
    <property type="molecule type" value="Genomic_DNA"/>
</dbReference>
<protein>
    <submittedName>
        <fullName evidence="3">Bll4818 protein</fullName>
    </submittedName>
</protein>
<accession>I3VIM9</accession>
<proteinExistence type="predicted"/>
<keyword evidence="2" id="KW-1133">Transmembrane helix</keyword>